<reference evidence="3 4" key="1">
    <citation type="submission" date="2014-04" db="EMBL/GenBank/DDBJ databases">
        <authorList>
            <consortium name="DOE Joint Genome Institute"/>
            <person name="Kuo A."/>
            <person name="Kohler A."/>
            <person name="Costa M.D."/>
            <person name="Nagy L.G."/>
            <person name="Floudas D."/>
            <person name="Copeland A."/>
            <person name="Barry K.W."/>
            <person name="Cichocki N."/>
            <person name="Veneault-Fourrey C."/>
            <person name="LaButti K."/>
            <person name="Lindquist E.A."/>
            <person name="Lipzen A."/>
            <person name="Lundell T."/>
            <person name="Morin E."/>
            <person name="Murat C."/>
            <person name="Sun H."/>
            <person name="Tunlid A."/>
            <person name="Henrissat B."/>
            <person name="Grigoriev I.V."/>
            <person name="Hibbett D.S."/>
            <person name="Martin F."/>
            <person name="Nordberg H.P."/>
            <person name="Cantor M.N."/>
            <person name="Hua S.X."/>
        </authorList>
    </citation>
    <scope>NUCLEOTIDE SEQUENCE [LARGE SCALE GENOMIC DNA]</scope>
    <source>
        <strain evidence="3 4">Marx 270</strain>
    </source>
</reference>
<proteinExistence type="predicted"/>
<feature type="transmembrane region" description="Helical" evidence="2">
    <location>
        <begin position="135"/>
        <end position="162"/>
    </location>
</feature>
<evidence type="ECO:0000256" key="1">
    <source>
        <dbReference type="SAM" id="MobiDB-lite"/>
    </source>
</evidence>
<dbReference type="InParanoid" id="A0A0C3KLS2"/>
<sequence>MPVIRSASSNSRRGSFCRVKPPAAGGNHERFDLPVSDTAGRPSDMEQPERTCNIPYGRITEDATVTTAQGTPLPLRIDIEEDANTNSELLSAWMLRLQTLTVVTTFLVSMDSQMFSLTAAESSLSRNTSQTTQQVVHACLSGALVFHLCAAITAYIASFALIRYRIVDASPEDVHPGISSRKTNSLGAWNLSAQPSPKKIILESIRPREGALLVFRSLRPNQNMGIGSRSSPPPLSLLKHCYYTTLCQTAMGFILALTGFLSYSWAGFSVQVGGFSTVCLGIGLGTGLWAITS</sequence>
<accession>A0A0C3KLS2</accession>
<keyword evidence="4" id="KW-1185">Reference proteome</keyword>
<name>A0A0C3KLS2_PISTI</name>
<feature type="region of interest" description="Disordered" evidence="1">
    <location>
        <begin position="1"/>
        <end position="49"/>
    </location>
</feature>
<feature type="transmembrane region" description="Helical" evidence="2">
    <location>
        <begin position="272"/>
        <end position="291"/>
    </location>
</feature>
<dbReference type="Proteomes" id="UP000054217">
    <property type="component" value="Unassembled WGS sequence"/>
</dbReference>
<keyword evidence="2" id="KW-0812">Transmembrane</keyword>
<feature type="compositionally biased region" description="Polar residues" evidence="1">
    <location>
        <begin position="1"/>
        <end position="13"/>
    </location>
</feature>
<evidence type="ECO:0000256" key="2">
    <source>
        <dbReference type="SAM" id="Phobius"/>
    </source>
</evidence>
<keyword evidence="2" id="KW-1133">Transmembrane helix</keyword>
<reference evidence="4" key="2">
    <citation type="submission" date="2015-01" db="EMBL/GenBank/DDBJ databases">
        <title>Evolutionary Origins and Diversification of the Mycorrhizal Mutualists.</title>
        <authorList>
            <consortium name="DOE Joint Genome Institute"/>
            <consortium name="Mycorrhizal Genomics Consortium"/>
            <person name="Kohler A."/>
            <person name="Kuo A."/>
            <person name="Nagy L.G."/>
            <person name="Floudas D."/>
            <person name="Copeland A."/>
            <person name="Barry K.W."/>
            <person name="Cichocki N."/>
            <person name="Veneault-Fourrey C."/>
            <person name="LaButti K."/>
            <person name="Lindquist E.A."/>
            <person name="Lipzen A."/>
            <person name="Lundell T."/>
            <person name="Morin E."/>
            <person name="Murat C."/>
            <person name="Riley R."/>
            <person name="Ohm R."/>
            <person name="Sun H."/>
            <person name="Tunlid A."/>
            <person name="Henrissat B."/>
            <person name="Grigoriev I.V."/>
            <person name="Hibbett D.S."/>
            <person name="Martin F."/>
        </authorList>
    </citation>
    <scope>NUCLEOTIDE SEQUENCE [LARGE SCALE GENOMIC DNA]</scope>
    <source>
        <strain evidence="4">Marx 270</strain>
    </source>
</reference>
<gene>
    <name evidence="3" type="ORF">M404DRAFT_995763</name>
</gene>
<dbReference type="AlphaFoldDB" id="A0A0C3KLS2"/>
<keyword evidence="2" id="KW-0472">Membrane</keyword>
<protein>
    <submittedName>
        <fullName evidence="3">Uncharacterized protein</fullName>
    </submittedName>
</protein>
<feature type="transmembrane region" description="Helical" evidence="2">
    <location>
        <begin position="241"/>
        <end position="266"/>
    </location>
</feature>
<dbReference type="HOGENOM" id="CLU_065000_0_1_1"/>
<organism evidence="3 4">
    <name type="scientific">Pisolithus tinctorius Marx 270</name>
    <dbReference type="NCBI Taxonomy" id="870435"/>
    <lineage>
        <taxon>Eukaryota</taxon>
        <taxon>Fungi</taxon>
        <taxon>Dikarya</taxon>
        <taxon>Basidiomycota</taxon>
        <taxon>Agaricomycotina</taxon>
        <taxon>Agaricomycetes</taxon>
        <taxon>Agaricomycetidae</taxon>
        <taxon>Boletales</taxon>
        <taxon>Sclerodermatineae</taxon>
        <taxon>Pisolithaceae</taxon>
        <taxon>Pisolithus</taxon>
    </lineage>
</organism>
<evidence type="ECO:0000313" key="4">
    <source>
        <dbReference type="Proteomes" id="UP000054217"/>
    </source>
</evidence>
<dbReference type="EMBL" id="KN831952">
    <property type="protein sequence ID" value="KIO10557.1"/>
    <property type="molecule type" value="Genomic_DNA"/>
</dbReference>
<dbReference type="STRING" id="870435.A0A0C3KLS2"/>
<evidence type="ECO:0000313" key="3">
    <source>
        <dbReference type="EMBL" id="KIO10557.1"/>
    </source>
</evidence>
<dbReference type="OrthoDB" id="2653987at2759"/>